<dbReference type="Proteomes" id="UP000191448">
    <property type="component" value="Unassembled WGS sequence"/>
</dbReference>
<evidence type="ECO:0000313" key="2">
    <source>
        <dbReference type="Proteomes" id="UP000191448"/>
    </source>
</evidence>
<sequence>MKNPLVLRKFSLDMIKRNNLSKAKLALSKYVQNSLPSKYAQYLLNESTISYHVGHALLNNFNFTEYKKVYREELITKLTLETILYRHNLSSEPYLEYRNSNLIPLGRDYLLKNINWDLIFSNNVHDIYINKDLSKFSI</sequence>
<dbReference type="EMBL" id="LTAY01000103">
    <property type="protein sequence ID" value="OPX45259.1"/>
    <property type="molecule type" value="Genomic_DNA"/>
</dbReference>
<name>A0A1V4SMY8_9CLOT</name>
<dbReference type="AlphaFoldDB" id="A0A1V4SMY8"/>
<evidence type="ECO:0000313" key="1">
    <source>
        <dbReference type="EMBL" id="OPX45259.1"/>
    </source>
</evidence>
<organism evidence="1 2">
    <name type="scientific">Clostridium thermobutyricum DSM 4928</name>
    <dbReference type="NCBI Taxonomy" id="1121339"/>
    <lineage>
        <taxon>Bacteria</taxon>
        <taxon>Bacillati</taxon>
        <taxon>Bacillota</taxon>
        <taxon>Clostridia</taxon>
        <taxon>Eubacteriales</taxon>
        <taxon>Clostridiaceae</taxon>
        <taxon>Clostridium</taxon>
    </lineage>
</organism>
<proteinExistence type="predicted"/>
<gene>
    <name evidence="1" type="ORF">CLTHE_30230</name>
</gene>
<reference evidence="1 2" key="1">
    <citation type="submission" date="2016-02" db="EMBL/GenBank/DDBJ databases">
        <title>Genome sequence of Clostridium thermobutyricum DSM 4928.</title>
        <authorList>
            <person name="Poehlein A."/>
            <person name="Daniel R."/>
        </authorList>
    </citation>
    <scope>NUCLEOTIDE SEQUENCE [LARGE SCALE GENOMIC DNA]</scope>
    <source>
        <strain evidence="1 2">DSM 4928</strain>
    </source>
</reference>
<dbReference type="RefSeq" id="WP_080024124.1">
    <property type="nucleotide sequence ID" value="NZ_LTAY01000103.1"/>
</dbReference>
<comment type="caution">
    <text evidence="1">The sequence shown here is derived from an EMBL/GenBank/DDBJ whole genome shotgun (WGS) entry which is preliminary data.</text>
</comment>
<protein>
    <submittedName>
        <fullName evidence="1">Uncharacterized protein</fullName>
    </submittedName>
</protein>
<accession>A0A1V4SMY8</accession>